<gene>
    <name evidence="12" type="primary">dnaG</name>
    <name evidence="16" type="ORF">EQM13_11320</name>
</gene>
<evidence type="ECO:0000256" key="4">
    <source>
        <dbReference type="ARBA" id="ARBA00022695"/>
    </source>
</evidence>
<dbReference type="GO" id="GO:1990077">
    <property type="term" value="C:primosome complex"/>
    <property type="evidence" value="ECO:0007669"/>
    <property type="project" value="UniProtKB-KW"/>
</dbReference>
<dbReference type="Proteomes" id="UP000287969">
    <property type="component" value="Chromosome"/>
</dbReference>
<evidence type="ECO:0000256" key="13">
    <source>
        <dbReference type="PIRNR" id="PIRNR002811"/>
    </source>
</evidence>
<evidence type="ECO:0000256" key="7">
    <source>
        <dbReference type="ARBA" id="ARBA00022771"/>
    </source>
</evidence>
<keyword evidence="5 12" id="KW-0235">DNA replication</keyword>
<name>A0A410QE16_9FIRM</name>
<dbReference type="KEGG" id="spoa:EQM13_11320"/>
<keyword evidence="17" id="KW-1185">Reference proteome</keyword>
<sequence>MSDFINENILEKIKENNDILDVVSQYVHLKGTGSNYVGLCPFHSEKTPSFTVSPSKGIFHCFGCGEGGDVISFIMKIENLSFVEAVKFLADKSGIYIEEKDKPMEKERNRLFQINRESAYFFYRNLMNNTDARKYLYKRSISDTTINLFKLGFAPKSWDSLEKYLKSKGYKEYEIEKSGLIIKRKDKSGYYDEFRNRIIFPIYDRKNRIIGFGGRVIDDSQPKYLNSPDSLIFSKGHNLFAANLLEKKSHNERIVLVEGYMDVVSLFNKGIFYAVASLGTALTKDQGKLLSKLGDNIYICYDGDEAGLKAADRAIDILKQEDIKAEVIVLADGKDPDDYIKSYGKEKFESLFENALDYIEYKIFFYERKYNLNDTEEKIAFTRDVGKFLKDVKSPIELDAYMEKISQRTGILKEAIKKEIFGYNLNIENKSIVNNRYINKKYKNNKDNIVPVVSMLQPARLEAERTIVKLMVNNRKVYERVKNFLKPEDFVDEDCKKLTFFLFEVYEKEKDINTKEIIKKLEGKTDVRIENIQKIIHMDPKILPENMGTIVEDLIETIVTSKLKMRRSYLIERISKLDSKNDKKENDKEIVKKLCKELLELDRELKLHQ</sequence>
<dbReference type="InterPro" id="IPR016136">
    <property type="entry name" value="DNA_helicase_N/primase_C"/>
</dbReference>
<dbReference type="InterPro" id="IPR006171">
    <property type="entry name" value="TOPRIM_dom"/>
</dbReference>
<dbReference type="FunFam" id="3.40.1360.10:FF:000002">
    <property type="entry name" value="DNA primase"/>
    <property type="match status" value="1"/>
</dbReference>
<evidence type="ECO:0000256" key="12">
    <source>
        <dbReference type="HAMAP-Rule" id="MF_00974"/>
    </source>
</evidence>
<keyword evidence="1 12" id="KW-0240">DNA-directed RNA polymerase</keyword>
<evidence type="ECO:0000259" key="15">
    <source>
        <dbReference type="PROSITE" id="PS50880"/>
    </source>
</evidence>
<dbReference type="GO" id="GO:0005737">
    <property type="term" value="C:cytoplasm"/>
    <property type="evidence" value="ECO:0007669"/>
    <property type="project" value="TreeGrafter"/>
</dbReference>
<dbReference type="OrthoDB" id="9803773at2"/>
<dbReference type="Pfam" id="PF08275">
    <property type="entry name" value="DNAG_N"/>
    <property type="match status" value="1"/>
</dbReference>
<dbReference type="SMART" id="SM00400">
    <property type="entry name" value="ZnF_CHCC"/>
    <property type="match status" value="1"/>
</dbReference>
<keyword evidence="11 12" id="KW-0804">Transcription</keyword>
<keyword evidence="6 12" id="KW-0479">Metal-binding</keyword>
<feature type="zinc finger region" description="CHC2-type" evidence="12 14">
    <location>
        <begin position="40"/>
        <end position="64"/>
    </location>
</feature>
<dbReference type="FunFam" id="3.90.980.10:FF:000001">
    <property type="entry name" value="DNA primase"/>
    <property type="match status" value="1"/>
</dbReference>
<dbReference type="SUPFAM" id="SSF56731">
    <property type="entry name" value="DNA primase core"/>
    <property type="match status" value="1"/>
</dbReference>
<organism evidence="16 17">
    <name type="scientific">Acidilutibacter cellobiosedens</name>
    <dbReference type="NCBI Taxonomy" id="2507161"/>
    <lineage>
        <taxon>Bacteria</taxon>
        <taxon>Bacillati</taxon>
        <taxon>Bacillota</taxon>
        <taxon>Tissierellia</taxon>
        <taxon>Tissierellales</taxon>
        <taxon>Acidilutibacteraceae</taxon>
        <taxon>Acidilutibacter</taxon>
    </lineage>
</organism>
<keyword evidence="2 12" id="KW-0639">Primosome</keyword>
<dbReference type="Pfam" id="PF00772">
    <property type="entry name" value="DnaB"/>
    <property type="match status" value="1"/>
</dbReference>
<dbReference type="PANTHER" id="PTHR30313">
    <property type="entry name" value="DNA PRIMASE"/>
    <property type="match status" value="1"/>
</dbReference>
<dbReference type="AlphaFoldDB" id="A0A410QE16"/>
<dbReference type="Gene3D" id="3.90.980.10">
    <property type="entry name" value="DNA primase, catalytic core, N-terminal domain"/>
    <property type="match status" value="1"/>
</dbReference>
<dbReference type="GO" id="GO:0006269">
    <property type="term" value="P:DNA replication, synthesis of primer"/>
    <property type="evidence" value="ECO:0007669"/>
    <property type="project" value="UniProtKB-UniRule"/>
</dbReference>
<dbReference type="Pfam" id="PF13155">
    <property type="entry name" value="Toprim_2"/>
    <property type="match status" value="1"/>
</dbReference>
<evidence type="ECO:0000256" key="5">
    <source>
        <dbReference type="ARBA" id="ARBA00022705"/>
    </source>
</evidence>
<dbReference type="InterPro" id="IPR050219">
    <property type="entry name" value="DnaG_primase"/>
</dbReference>
<dbReference type="InterPro" id="IPR006295">
    <property type="entry name" value="DNA_primase_DnaG"/>
</dbReference>
<dbReference type="FunFam" id="3.90.580.10:FF:000001">
    <property type="entry name" value="DNA primase"/>
    <property type="match status" value="1"/>
</dbReference>
<dbReference type="HAMAP" id="MF_00974">
    <property type="entry name" value="DNA_primase_DnaG"/>
    <property type="match status" value="1"/>
</dbReference>
<dbReference type="CDD" id="cd03364">
    <property type="entry name" value="TOPRIM_DnaG_primases"/>
    <property type="match status" value="1"/>
</dbReference>
<dbReference type="PANTHER" id="PTHR30313:SF2">
    <property type="entry name" value="DNA PRIMASE"/>
    <property type="match status" value="1"/>
</dbReference>
<dbReference type="InterPro" id="IPR037068">
    <property type="entry name" value="DNA_primase_core_N_sf"/>
</dbReference>
<dbReference type="Pfam" id="PF10410">
    <property type="entry name" value="DnaB_bind"/>
    <property type="match status" value="1"/>
</dbReference>
<dbReference type="PIRSF" id="PIRSF002811">
    <property type="entry name" value="DnaG"/>
    <property type="match status" value="1"/>
</dbReference>
<evidence type="ECO:0000256" key="10">
    <source>
        <dbReference type="ARBA" id="ARBA00023125"/>
    </source>
</evidence>
<dbReference type="InterPro" id="IPR030846">
    <property type="entry name" value="DnaG_bac"/>
</dbReference>
<evidence type="ECO:0000256" key="14">
    <source>
        <dbReference type="PIRSR" id="PIRSR002811-1"/>
    </source>
</evidence>
<keyword evidence="9" id="KW-0460">Magnesium</keyword>
<dbReference type="InterPro" id="IPR019475">
    <property type="entry name" value="DNA_primase_DnaB-bd"/>
</dbReference>
<dbReference type="RefSeq" id="WP_071139022.1">
    <property type="nucleotide sequence ID" value="NZ_CP035282.1"/>
</dbReference>
<dbReference type="GO" id="GO:0005524">
    <property type="term" value="F:ATP binding"/>
    <property type="evidence" value="ECO:0007669"/>
    <property type="project" value="InterPro"/>
</dbReference>
<feature type="domain" description="Toprim" evidence="15">
    <location>
        <begin position="252"/>
        <end position="333"/>
    </location>
</feature>
<evidence type="ECO:0000256" key="3">
    <source>
        <dbReference type="ARBA" id="ARBA00022679"/>
    </source>
</evidence>
<proteinExistence type="inferred from homology"/>
<evidence type="ECO:0000313" key="16">
    <source>
        <dbReference type="EMBL" id="QAT62134.1"/>
    </source>
</evidence>
<evidence type="ECO:0000256" key="9">
    <source>
        <dbReference type="ARBA" id="ARBA00022842"/>
    </source>
</evidence>
<evidence type="ECO:0000256" key="8">
    <source>
        <dbReference type="ARBA" id="ARBA00022833"/>
    </source>
</evidence>
<accession>A0A410QE16</accession>
<protein>
    <recommendedName>
        <fullName evidence="12 13">DNA primase</fullName>
        <ecNumber evidence="12">2.7.7.101</ecNumber>
    </recommendedName>
</protein>
<evidence type="ECO:0000256" key="6">
    <source>
        <dbReference type="ARBA" id="ARBA00022723"/>
    </source>
</evidence>
<comment type="subunit">
    <text evidence="12">Monomer. Interacts with DnaB.</text>
</comment>
<dbReference type="GO" id="GO:0003899">
    <property type="term" value="F:DNA-directed RNA polymerase activity"/>
    <property type="evidence" value="ECO:0007669"/>
    <property type="project" value="UniProtKB-UniRule"/>
</dbReference>
<dbReference type="PROSITE" id="PS50880">
    <property type="entry name" value="TOPRIM"/>
    <property type="match status" value="1"/>
</dbReference>
<evidence type="ECO:0000256" key="2">
    <source>
        <dbReference type="ARBA" id="ARBA00022515"/>
    </source>
</evidence>
<comment type="cofactor">
    <cofactor evidence="12 13 14">
        <name>Zn(2+)</name>
        <dbReference type="ChEBI" id="CHEBI:29105"/>
    </cofactor>
    <text evidence="12 13 14">Binds 1 zinc ion per monomer.</text>
</comment>
<reference evidence="17" key="1">
    <citation type="submission" date="2019-01" db="EMBL/GenBank/DDBJ databases">
        <title>Draft genomes of a novel of Sporanaerobacter strains.</title>
        <authorList>
            <person name="Ma S."/>
        </authorList>
    </citation>
    <scope>NUCLEOTIDE SEQUENCE [LARGE SCALE GENOMIC DNA]</scope>
    <source>
        <strain evidence="17">NJN-17</strain>
    </source>
</reference>
<dbReference type="GO" id="GO:0003678">
    <property type="term" value="F:DNA helicase activity"/>
    <property type="evidence" value="ECO:0007669"/>
    <property type="project" value="InterPro"/>
</dbReference>
<dbReference type="EC" id="2.7.7.101" evidence="12"/>
<dbReference type="InterPro" id="IPR002694">
    <property type="entry name" value="Znf_CHC2"/>
</dbReference>
<keyword evidence="10 12" id="KW-0238">DNA-binding</keyword>
<evidence type="ECO:0000256" key="11">
    <source>
        <dbReference type="ARBA" id="ARBA00023163"/>
    </source>
</evidence>
<evidence type="ECO:0000256" key="1">
    <source>
        <dbReference type="ARBA" id="ARBA00022478"/>
    </source>
</evidence>
<comment type="domain">
    <text evidence="12">Contains an N-terminal zinc-binding domain, a central core domain that contains the primase activity, and a C-terminal DnaB-binding domain.</text>
</comment>
<dbReference type="EMBL" id="CP035282">
    <property type="protein sequence ID" value="QAT62134.1"/>
    <property type="molecule type" value="Genomic_DNA"/>
</dbReference>
<evidence type="ECO:0000313" key="17">
    <source>
        <dbReference type="Proteomes" id="UP000287969"/>
    </source>
</evidence>
<keyword evidence="7 12" id="KW-0863">Zinc-finger</keyword>
<dbReference type="Pfam" id="PF01807">
    <property type="entry name" value="Zn_ribbon_DnaG"/>
    <property type="match status" value="1"/>
</dbReference>
<keyword evidence="4 12" id="KW-0548">Nucleotidyltransferase</keyword>
<keyword evidence="3 12" id="KW-0808">Transferase</keyword>
<dbReference type="NCBIfam" id="TIGR01391">
    <property type="entry name" value="dnaG"/>
    <property type="match status" value="1"/>
</dbReference>
<dbReference type="SMART" id="SM00493">
    <property type="entry name" value="TOPRIM"/>
    <property type="match status" value="1"/>
</dbReference>
<dbReference type="Gene3D" id="3.40.1360.10">
    <property type="match status" value="1"/>
</dbReference>
<comment type="catalytic activity">
    <reaction evidence="12">
        <text>ssDNA + n NTP = ssDNA/pppN(pN)n-1 hybrid + (n-1) diphosphate.</text>
        <dbReference type="EC" id="2.7.7.101"/>
    </reaction>
</comment>
<dbReference type="GO" id="GO:0003677">
    <property type="term" value="F:DNA binding"/>
    <property type="evidence" value="ECO:0007669"/>
    <property type="project" value="UniProtKB-KW"/>
</dbReference>
<dbReference type="InterPro" id="IPR013264">
    <property type="entry name" value="DNAG_N"/>
</dbReference>
<dbReference type="Gene3D" id="3.90.580.10">
    <property type="entry name" value="Zinc finger, CHC2-type domain"/>
    <property type="match status" value="1"/>
</dbReference>
<dbReference type="InterPro" id="IPR034151">
    <property type="entry name" value="TOPRIM_DnaG_bac"/>
</dbReference>
<comment type="function">
    <text evidence="12 13">RNA polymerase that catalyzes the synthesis of short RNA molecules used as primers for DNA polymerase during DNA replication.</text>
</comment>
<keyword evidence="8 12" id="KW-0862">Zinc</keyword>
<dbReference type="InterPro" id="IPR007693">
    <property type="entry name" value="DNA_helicase_DnaB-like_N"/>
</dbReference>
<dbReference type="Gene3D" id="1.10.860.10">
    <property type="entry name" value="DNAb Helicase, Chain A"/>
    <property type="match status" value="1"/>
</dbReference>
<dbReference type="SUPFAM" id="SSF57783">
    <property type="entry name" value="Zinc beta-ribbon"/>
    <property type="match status" value="1"/>
</dbReference>
<dbReference type="InterPro" id="IPR036977">
    <property type="entry name" value="DNA_primase_Znf_CHC2"/>
</dbReference>
<dbReference type="GO" id="GO:0008270">
    <property type="term" value="F:zinc ion binding"/>
    <property type="evidence" value="ECO:0007669"/>
    <property type="project" value="UniProtKB-UniRule"/>
</dbReference>
<comment type="similarity">
    <text evidence="12 13">Belongs to the DnaG primase family.</text>
</comment>
<dbReference type="GO" id="GO:0000428">
    <property type="term" value="C:DNA-directed RNA polymerase complex"/>
    <property type="evidence" value="ECO:0007669"/>
    <property type="project" value="UniProtKB-KW"/>
</dbReference>